<dbReference type="PANTHER" id="PTHR47510">
    <property type="entry name" value="REVERSE TRANSCRIPTASE DOMAIN-CONTAINING PROTEIN"/>
    <property type="match status" value="1"/>
</dbReference>
<proteinExistence type="predicted"/>
<protein>
    <submittedName>
        <fullName evidence="1">Uncharacterized protein</fullName>
    </submittedName>
</protein>
<comment type="caution">
    <text evidence="1">The sequence shown here is derived from an EMBL/GenBank/DDBJ whole genome shotgun (WGS) entry which is preliminary data.</text>
</comment>
<evidence type="ECO:0000313" key="2">
    <source>
        <dbReference type="Proteomes" id="UP001152795"/>
    </source>
</evidence>
<accession>A0A6S7KDJ2</accession>
<reference evidence="1" key="1">
    <citation type="submission" date="2020-04" db="EMBL/GenBank/DDBJ databases">
        <authorList>
            <person name="Alioto T."/>
            <person name="Alioto T."/>
            <person name="Gomez Garrido J."/>
        </authorList>
    </citation>
    <scope>NUCLEOTIDE SEQUENCE</scope>
    <source>
        <strain evidence="1">A484AB</strain>
    </source>
</reference>
<dbReference type="PANTHER" id="PTHR47510:SF3">
    <property type="entry name" value="ENDO_EXONUCLEASE_PHOSPHATASE DOMAIN-CONTAINING PROTEIN"/>
    <property type="match status" value="1"/>
</dbReference>
<dbReference type="OrthoDB" id="10037236at2759"/>
<dbReference type="Proteomes" id="UP001152795">
    <property type="component" value="Unassembled WGS sequence"/>
</dbReference>
<keyword evidence="2" id="KW-1185">Reference proteome</keyword>
<gene>
    <name evidence="1" type="ORF">PACLA_8A057064</name>
</gene>
<dbReference type="AlphaFoldDB" id="A0A6S7KDJ2"/>
<evidence type="ECO:0000313" key="1">
    <source>
        <dbReference type="EMBL" id="CAB4040874.1"/>
    </source>
</evidence>
<feature type="non-terminal residue" evidence="1">
    <location>
        <position position="263"/>
    </location>
</feature>
<organism evidence="1 2">
    <name type="scientific">Paramuricea clavata</name>
    <name type="common">Red gorgonian</name>
    <name type="synonym">Violescent sea-whip</name>
    <dbReference type="NCBI Taxonomy" id="317549"/>
    <lineage>
        <taxon>Eukaryota</taxon>
        <taxon>Metazoa</taxon>
        <taxon>Cnidaria</taxon>
        <taxon>Anthozoa</taxon>
        <taxon>Octocorallia</taxon>
        <taxon>Malacalcyonacea</taxon>
        <taxon>Plexauridae</taxon>
        <taxon>Paramuricea</taxon>
    </lineage>
</organism>
<name>A0A6S7KDJ2_PARCT</name>
<dbReference type="EMBL" id="CACRXK020027385">
    <property type="protein sequence ID" value="CAB4040874.1"/>
    <property type="molecule type" value="Genomic_DNA"/>
</dbReference>
<sequence>MGDLLRRVRGRRGGVKTRAEEARRSIVIAGDFNRLNVANIKRHFKLKQLVKLPTRGQVTLDKILTNMAEFFSPAEIYPPFGLSDHNTVLVRPKEREIGQSSRKFVTVRDTRASNKAALGRYLSSIDWASTINSKDNCTGKLDTLTDLIKIGLNHIMPEKVIKVHTNDAPWMSTKLKDLIRMRQVAFYSNKNGIQFKFYRNAVNRERKFIKLMSSLNVPGYDNLSHKEIADAINASLLEPLQEYNPLDPSTVNLPGEELDVIPE</sequence>